<sequence>MNLSKTGVSGFMQFLYYSKNMTDYLAEVQKDGHNLQYVPEELRTPELCLAAVKKTGNALRDVPIDLRTEEICFAAVSAEYKFDVRELMHGCLGYVPAELKTAKMCLAAVKSYGLNLYDVPDHLKTLELCIIAVEHSKGAIKFVPKNIRKAVRDKIFFKK</sequence>
<dbReference type="Pfam" id="PF13475">
    <property type="entry name" value="DUF4116"/>
    <property type="match status" value="2"/>
</dbReference>
<evidence type="ECO:0000313" key="2">
    <source>
        <dbReference type="EMBL" id="AGS51767.1"/>
    </source>
</evidence>
<reference evidence="2" key="1">
    <citation type="submission" date="2012-03" db="EMBL/GenBank/DDBJ databases">
        <title>Functional metagenomics reveals considerable lignocellulase gene clusters in the gut microbiome of a wood-feeding higher termite.</title>
        <authorList>
            <person name="Liu N."/>
        </authorList>
    </citation>
    <scope>NUCLEOTIDE SEQUENCE</scope>
</reference>
<evidence type="ECO:0000259" key="1">
    <source>
        <dbReference type="Pfam" id="PF13475"/>
    </source>
</evidence>
<protein>
    <submittedName>
        <fullName evidence="2">Lea protein- soybean</fullName>
    </submittedName>
</protein>
<accession>A0A806JY88</accession>
<proteinExistence type="predicted"/>
<name>A0A806JY88_9BACT</name>
<organism evidence="2">
    <name type="scientific">uncultured bacterium contig00046</name>
    <dbReference type="NCBI Taxonomy" id="1181532"/>
    <lineage>
        <taxon>Bacteria</taxon>
        <taxon>environmental samples</taxon>
    </lineage>
</organism>
<feature type="domain" description="DUF4116" evidence="1">
    <location>
        <begin position="104"/>
        <end position="148"/>
    </location>
</feature>
<dbReference type="EMBL" id="JQ844170">
    <property type="protein sequence ID" value="AGS51767.1"/>
    <property type="molecule type" value="Genomic_DNA"/>
</dbReference>
<dbReference type="InterPro" id="IPR025197">
    <property type="entry name" value="DUF4116"/>
</dbReference>
<dbReference type="AlphaFoldDB" id="A0A806JY88"/>
<feature type="domain" description="DUF4116" evidence="1">
    <location>
        <begin position="28"/>
        <end position="67"/>
    </location>
</feature>